<dbReference type="GeneID" id="24849713"/>
<reference evidence="2 3" key="1">
    <citation type="submission" date="2014-07" db="EMBL/GenBank/DDBJ databases">
        <title>Methanogenic archaea and the global carbon cycle.</title>
        <authorList>
            <person name="Henriksen J.R."/>
            <person name="Luke J."/>
            <person name="Reinhart S."/>
            <person name="Benedict M.N."/>
            <person name="Youngblut N.D."/>
            <person name="Metcalf M.E."/>
            <person name="Whitaker R.J."/>
            <person name="Metcalf W.W."/>
        </authorList>
    </citation>
    <scope>NUCLEOTIDE SEQUENCE [LARGE SCALE GENOMIC DNA]</scope>
    <source>
        <strain evidence="2 3">WWM610</strain>
    </source>
</reference>
<dbReference type="EMBL" id="CP009509">
    <property type="protein sequence ID" value="AKB39110.1"/>
    <property type="molecule type" value="Genomic_DNA"/>
</dbReference>
<keyword evidence="1" id="KW-1133">Transmembrane helix</keyword>
<keyword evidence="1" id="KW-0472">Membrane</keyword>
<dbReference type="RefSeq" id="WP_015411653.1">
    <property type="nucleotide sequence ID" value="NZ_CP009509.1"/>
</dbReference>
<keyword evidence="1" id="KW-0812">Transmembrane</keyword>
<sequence length="284" mass="31130">MGSELLKFNRTGLKLLFCLFTTFFLFLGCLAPSANAEVVGWEATPEDPGKGETIIISGLASPEEEVEVSISFEKTVPVYLGEYTYELENIEVLNFNNLLTIRTEGVESLKVKMKMVLSKTETARAEDGTATVSFSGVSPGKYKIRVEGAAEDGASGVNLKVTSVQKLRAGKDGKFNYIYRTESVPSGKLEVRVGNSEREIILDAKGKTPEPVNTENEEKRSIYLAESSWDEDNSEAAIAGEVPSKGLEKEQKKEGHYNQASNFFYLLAGALAGFGCLKVIRRKK</sequence>
<dbReference type="HOGENOM" id="CLU_060685_0_0_2"/>
<feature type="transmembrane region" description="Helical" evidence="1">
    <location>
        <begin position="263"/>
        <end position="280"/>
    </location>
</feature>
<evidence type="ECO:0000256" key="1">
    <source>
        <dbReference type="SAM" id="Phobius"/>
    </source>
</evidence>
<gene>
    <name evidence="2" type="ORF">MSMAW_0119</name>
</gene>
<dbReference type="Proteomes" id="UP000033058">
    <property type="component" value="Chromosome"/>
</dbReference>
<dbReference type="AlphaFoldDB" id="A0A0E3PUM3"/>
<proteinExistence type="predicted"/>
<protein>
    <submittedName>
        <fullName evidence="2">Uncharacterized protein</fullName>
    </submittedName>
</protein>
<dbReference type="PATRIC" id="fig|1434117.4.peg.136"/>
<dbReference type="PROSITE" id="PS51257">
    <property type="entry name" value="PROKAR_LIPOPROTEIN"/>
    <property type="match status" value="1"/>
</dbReference>
<name>A0A0E3PUM3_METMZ</name>
<organism evidence="2 3">
    <name type="scientific">Methanosarcina mazei WWM610</name>
    <dbReference type="NCBI Taxonomy" id="1434117"/>
    <lineage>
        <taxon>Archaea</taxon>
        <taxon>Methanobacteriati</taxon>
        <taxon>Methanobacteriota</taxon>
        <taxon>Stenosarchaea group</taxon>
        <taxon>Methanomicrobia</taxon>
        <taxon>Methanosarcinales</taxon>
        <taxon>Methanosarcinaceae</taxon>
        <taxon>Methanosarcina</taxon>
    </lineage>
</organism>
<evidence type="ECO:0000313" key="2">
    <source>
        <dbReference type="EMBL" id="AKB39110.1"/>
    </source>
</evidence>
<evidence type="ECO:0000313" key="3">
    <source>
        <dbReference type="Proteomes" id="UP000033058"/>
    </source>
</evidence>
<accession>A0A0E3PUM3</accession>